<dbReference type="Pfam" id="PF01914">
    <property type="entry name" value="MarC"/>
    <property type="match status" value="1"/>
</dbReference>
<dbReference type="STRING" id="655355.SAMN05216283_109182"/>
<evidence type="ECO:0000256" key="3">
    <source>
        <dbReference type="ARBA" id="ARBA00022475"/>
    </source>
</evidence>
<proteinExistence type="inferred from homology"/>
<keyword evidence="5 7" id="KW-1133">Transmembrane helix</keyword>
<dbReference type="GO" id="GO:0005886">
    <property type="term" value="C:plasma membrane"/>
    <property type="evidence" value="ECO:0007669"/>
    <property type="project" value="UniProtKB-SubCell"/>
</dbReference>
<evidence type="ECO:0000313" key="8">
    <source>
        <dbReference type="EMBL" id="SFF57455.1"/>
    </source>
</evidence>
<evidence type="ECO:0000313" key="9">
    <source>
        <dbReference type="Proteomes" id="UP000198964"/>
    </source>
</evidence>
<evidence type="ECO:0000256" key="7">
    <source>
        <dbReference type="RuleBase" id="RU362048"/>
    </source>
</evidence>
<protein>
    <recommendedName>
        <fullName evidence="7">UPF0056 membrane protein</fullName>
    </recommendedName>
</protein>
<keyword evidence="6 7" id="KW-0472">Membrane</keyword>
<dbReference type="InterPro" id="IPR002771">
    <property type="entry name" value="Multi_antbiot-R_MarC"/>
</dbReference>
<keyword evidence="9" id="KW-1185">Reference proteome</keyword>
<evidence type="ECO:0000256" key="2">
    <source>
        <dbReference type="ARBA" id="ARBA00009784"/>
    </source>
</evidence>
<keyword evidence="3" id="KW-1003">Cell membrane</keyword>
<feature type="transmembrane region" description="Helical" evidence="7">
    <location>
        <begin position="132"/>
        <end position="152"/>
    </location>
</feature>
<keyword evidence="4 7" id="KW-0812">Transmembrane</keyword>
<feature type="transmembrane region" description="Helical" evidence="7">
    <location>
        <begin position="107"/>
        <end position="126"/>
    </location>
</feature>
<evidence type="ECO:0000256" key="6">
    <source>
        <dbReference type="ARBA" id="ARBA00023136"/>
    </source>
</evidence>
<feature type="transmembrane region" description="Helical" evidence="7">
    <location>
        <begin position="70"/>
        <end position="87"/>
    </location>
</feature>
<accession>A0A1I2JR43</accession>
<feature type="transmembrane region" description="Helical" evidence="7">
    <location>
        <begin position="6"/>
        <end position="24"/>
    </location>
</feature>
<evidence type="ECO:0000256" key="5">
    <source>
        <dbReference type="ARBA" id="ARBA00022989"/>
    </source>
</evidence>
<comment type="subcellular location">
    <subcellularLocation>
        <location evidence="1 7">Cell membrane</location>
        <topology evidence="1 7">Multi-pass membrane protein</topology>
    </subcellularLocation>
</comment>
<gene>
    <name evidence="8" type="ORF">SAMN05216283_109182</name>
</gene>
<reference evidence="8 9" key="1">
    <citation type="submission" date="2016-10" db="EMBL/GenBank/DDBJ databases">
        <authorList>
            <person name="de Groot N.N."/>
        </authorList>
    </citation>
    <scope>NUCLEOTIDE SEQUENCE [LARGE SCALE GENOMIC DNA]</scope>
    <source>
        <strain evidence="8 9">CGMCC 1.9156</strain>
    </source>
</reference>
<dbReference type="PANTHER" id="PTHR33508:SF1">
    <property type="entry name" value="UPF0056 MEMBRANE PROTEIN YHCE"/>
    <property type="match status" value="1"/>
</dbReference>
<dbReference type="Proteomes" id="UP000198964">
    <property type="component" value="Unassembled WGS sequence"/>
</dbReference>
<dbReference type="AlphaFoldDB" id="A0A1I2JR43"/>
<dbReference type="EMBL" id="FONW01000009">
    <property type="protein sequence ID" value="SFF57455.1"/>
    <property type="molecule type" value="Genomic_DNA"/>
</dbReference>
<feature type="transmembrane region" description="Helical" evidence="7">
    <location>
        <begin position="173"/>
        <end position="194"/>
    </location>
</feature>
<dbReference type="PANTHER" id="PTHR33508">
    <property type="entry name" value="UPF0056 MEMBRANE PROTEIN YHCE"/>
    <property type="match status" value="1"/>
</dbReference>
<comment type="similarity">
    <text evidence="2 7">Belongs to the UPF0056 (MarC) family.</text>
</comment>
<dbReference type="RefSeq" id="WP_093920859.1">
    <property type="nucleotide sequence ID" value="NZ_FONW01000009.1"/>
</dbReference>
<evidence type="ECO:0000256" key="1">
    <source>
        <dbReference type="ARBA" id="ARBA00004651"/>
    </source>
</evidence>
<evidence type="ECO:0000256" key="4">
    <source>
        <dbReference type="ARBA" id="ARBA00022692"/>
    </source>
</evidence>
<name>A0A1I2JR43_9BACT</name>
<sequence>MLSSIVEFLVMLNPFALFLYLEPIRKDLSHRDFVKVILKASLISFTICFLFFLSGDLFFRKIFQIDFESFRIFGGVIIFSYAYFYIVKGQKALIIIKESLDDLASEIALPFMVGAGSISLSILLAHDHSYTKGGLALVGIFLVNFLVIFLLKKFRDTIEKKKFKTAFDKNMEVLLRLNGFFIGAIGINMVLMGIKNLFGLG</sequence>
<organism evidence="8 9">
    <name type="scientific">Sunxiuqinia elliptica</name>
    <dbReference type="NCBI Taxonomy" id="655355"/>
    <lineage>
        <taxon>Bacteria</taxon>
        <taxon>Pseudomonadati</taxon>
        <taxon>Bacteroidota</taxon>
        <taxon>Bacteroidia</taxon>
        <taxon>Marinilabiliales</taxon>
        <taxon>Prolixibacteraceae</taxon>
        <taxon>Sunxiuqinia</taxon>
    </lineage>
</organism>
<feature type="transmembrane region" description="Helical" evidence="7">
    <location>
        <begin position="36"/>
        <end position="58"/>
    </location>
</feature>